<reference evidence="8" key="1">
    <citation type="submission" date="2023-07" db="EMBL/GenBank/DDBJ databases">
        <authorList>
            <consortium name="CYATHOMIX"/>
        </authorList>
    </citation>
    <scope>NUCLEOTIDE SEQUENCE</scope>
    <source>
        <strain evidence="8">N/A</strain>
    </source>
</reference>
<evidence type="ECO:0000259" key="7">
    <source>
        <dbReference type="Pfam" id="PF01490"/>
    </source>
</evidence>
<evidence type="ECO:0000313" key="9">
    <source>
        <dbReference type="Proteomes" id="UP001176961"/>
    </source>
</evidence>
<keyword evidence="3 6" id="KW-1133">Transmembrane helix</keyword>
<dbReference type="Proteomes" id="UP001176961">
    <property type="component" value="Unassembled WGS sequence"/>
</dbReference>
<dbReference type="EMBL" id="CATQJL010000316">
    <property type="protein sequence ID" value="CAJ0608447.1"/>
    <property type="molecule type" value="Genomic_DNA"/>
</dbReference>
<feature type="transmembrane region" description="Helical" evidence="6">
    <location>
        <begin position="206"/>
        <end position="222"/>
    </location>
</feature>
<gene>
    <name evidence="8" type="ORF">CYNAS_LOCUS20430</name>
</gene>
<feature type="transmembrane region" description="Helical" evidence="6">
    <location>
        <begin position="348"/>
        <end position="370"/>
    </location>
</feature>
<protein>
    <recommendedName>
        <fullName evidence="7">Amino acid transporter transmembrane domain-containing protein</fullName>
    </recommendedName>
</protein>
<keyword evidence="9" id="KW-1185">Reference proteome</keyword>
<evidence type="ECO:0000256" key="6">
    <source>
        <dbReference type="SAM" id="Phobius"/>
    </source>
</evidence>
<comment type="subcellular location">
    <subcellularLocation>
        <location evidence="1">Membrane</location>
        <topology evidence="1">Multi-pass membrane protein</topology>
    </subcellularLocation>
</comment>
<feature type="region of interest" description="Disordered" evidence="5">
    <location>
        <begin position="93"/>
        <end position="113"/>
    </location>
</feature>
<feature type="domain" description="Amino acid transporter transmembrane" evidence="7">
    <location>
        <begin position="6"/>
        <end position="89"/>
    </location>
</feature>
<feature type="domain" description="Amino acid transporter transmembrane" evidence="7">
    <location>
        <begin position="136"/>
        <end position="472"/>
    </location>
</feature>
<feature type="transmembrane region" description="Helical" evidence="6">
    <location>
        <begin position="302"/>
        <end position="328"/>
    </location>
</feature>
<feature type="transmembrane region" description="Helical" evidence="6">
    <location>
        <begin position="7"/>
        <end position="26"/>
    </location>
</feature>
<sequence length="535" mass="60020">MIRSSYAFINLLKATVGVGVFAMPMALKQAGFWTGLILSVGIGIINAHGMMKIVSCSQYLCKRKQMSNIRANRNGATIRPVCLDAQYIKAVTDEEQSHTSEETISKEGADEERSRVYTIETESEKVMVEGTVEKRFTLDYGGMAAEAFTSTRSRTLRMFGKPSMIFVNACIIGLQLGICSAFYIFVVDHAKEALDYMLTKDLSRNMLFFTALPFFILIANVSNMTLLSWIGLLGNVLLAISTVIIYVHLIMKDNHLPISKLPVFTNVEGASLAAGCIIYSYTGQGVLLGLESKMQKPKKMLGFFGVISTAMGTVTLLNTVTGLLGYITYGEDLEGSITLNLSNEPLHFSVKIMLLVMTYLSYPVVMYPIVDMFFPFIERRIRHTKRHVVTLSHYVFRYVVVLISFALAYVIPNFKDILPLIGTLTGTILAIFFPPLLHMVVFLKKWKKGNTVKLVWNMTHNVIYLVLSIVLLVVDAECRVCEQRDYGELKAHLFDYHWNHELLPSNLSQKDCQKAYASQLYMASFTAQKCSVDDV</sequence>
<name>A0AA36HD17_CYLNA</name>
<evidence type="ECO:0000256" key="4">
    <source>
        <dbReference type="ARBA" id="ARBA00023136"/>
    </source>
</evidence>
<evidence type="ECO:0000256" key="1">
    <source>
        <dbReference type="ARBA" id="ARBA00004141"/>
    </source>
</evidence>
<dbReference type="InterPro" id="IPR013057">
    <property type="entry name" value="AA_transpt_TM"/>
</dbReference>
<dbReference type="Pfam" id="PF01490">
    <property type="entry name" value="Aa_trans"/>
    <property type="match status" value="2"/>
</dbReference>
<dbReference type="AlphaFoldDB" id="A0AA36HD17"/>
<dbReference type="GO" id="GO:0005774">
    <property type="term" value="C:vacuolar membrane"/>
    <property type="evidence" value="ECO:0007669"/>
    <property type="project" value="TreeGrafter"/>
</dbReference>
<evidence type="ECO:0000313" key="8">
    <source>
        <dbReference type="EMBL" id="CAJ0608447.1"/>
    </source>
</evidence>
<feature type="transmembrane region" description="Helical" evidence="6">
    <location>
        <begin position="391"/>
        <end position="411"/>
    </location>
</feature>
<dbReference type="PANTHER" id="PTHR22950:SF217">
    <property type="entry name" value="AMINO ACID TRANSPORTER TRANSMEMBRANE DOMAIN-CONTAINING PROTEIN"/>
    <property type="match status" value="1"/>
</dbReference>
<feature type="transmembrane region" description="Helical" evidence="6">
    <location>
        <begin position="270"/>
        <end position="290"/>
    </location>
</feature>
<organism evidence="8 9">
    <name type="scientific">Cylicocyclus nassatus</name>
    <name type="common">Nematode worm</name>
    <dbReference type="NCBI Taxonomy" id="53992"/>
    <lineage>
        <taxon>Eukaryota</taxon>
        <taxon>Metazoa</taxon>
        <taxon>Ecdysozoa</taxon>
        <taxon>Nematoda</taxon>
        <taxon>Chromadorea</taxon>
        <taxon>Rhabditida</taxon>
        <taxon>Rhabditina</taxon>
        <taxon>Rhabditomorpha</taxon>
        <taxon>Strongyloidea</taxon>
        <taxon>Strongylidae</taxon>
        <taxon>Cylicocyclus</taxon>
    </lineage>
</organism>
<evidence type="ECO:0000256" key="3">
    <source>
        <dbReference type="ARBA" id="ARBA00022989"/>
    </source>
</evidence>
<feature type="transmembrane region" description="Helical" evidence="6">
    <location>
        <begin position="32"/>
        <end position="54"/>
    </location>
</feature>
<dbReference type="PANTHER" id="PTHR22950">
    <property type="entry name" value="AMINO ACID TRANSPORTER"/>
    <property type="match status" value="1"/>
</dbReference>
<keyword evidence="2 6" id="KW-0812">Transmembrane</keyword>
<comment type="caution">
    <text evidence="8">The sequence shown here is derived from an EMBL/GenBank/DDBJ whole genome shotgun (WGS) entry which is preliminary data.</text>
</comment>
<feature type="transmembrane region" description="Helical" evidence="6">
    <location>
        <begin position="229"/>
        <end position="250"/>
    </location>
</feature>
<accession>A0AA36HD17</accession>
<feature type="transmembrane region" description="Helical" evidence="6">
    <location>
        <begin position="164"/>
        <end position="186"/>
    </location>
</feature>
<keyword evidence="4 6" id="KW-0472">Membrane</keyword>
<feature type="transmembrane region" description="Helical" evidence="6">
    <location>
        <begin position="417"/>
        <end position="442"/>
    </location>
</feature>
<evidence type="ECO:0000256" key="2">
    <source>
        <dbReference type="ARBA" id="ARBA00022692"/>
    </source>
</evidence>
<dbReference type="GO" id="GO:0015179">
    <property type="term" value="F:L-amino acid transmembrane transporter activity"/>
    <property type="evidence" value="ECO:0007669"/>
    <property type="project" value="TreeGrafter"/>
</dbReference>
<proteinExistence type="predicted"/>
<evidence type="ECO:0000256" key="5">
    <source>
        <dbReference type="SAM" id="MobiDB-lite"/>
    </source>
</evidence>